<feature type="domain" description="Glycosyltransferase 2-like" evidence="2">
    <location>
        <begin position="16"/>
        <end position="194"/>
    </location>
</feature>
<evidence type="ECO:0000256" key="1">
    <source>
        <dbReference type="SAM" id="Phobius"/>
    </source>
</evidence>
<keyword evidence="1" id="KW-0472">Membrane</keyword>
<accession>A0A2H4VEF6</accession>
<evidence type="ECO:0000259" key="2">
    <source>
        <dbReference type="Pfam" id="PF00535"/>
    </source>
</evidence>
<dbReference type="InterPro" id="IPR001173">
    <property type="entry name" value="Glyco_trans_2-like"/>
</dbReference>
<dbReference type="OrthoDB" id="46222at2157"/>
<sequence>MLKNKGSAKISKMMLSVIILNYKNVNLTSKCVSYVLNATKDADIKTQVIIVDNSAQETADKLKTLIPDAHIIENSENNGFSKANNQGILASEGEFILLLNNDAFINSKCLVTGIDYIKNNNNKCGVWAPKLVGEDGSFQVSCAKLPSIKGLVQEYILLNDNNSYPDLNKWKEPHNVGNVIGAFMLMEKKKIEEVGLLDEDYFFTVEDVDYCKRIHEAGYSVIYDPRCGIVHIGSASQEDKWINDPYMHKFRILYFRKNHGVFMAFLSKIIIYMGLNIRKCFFKYSKIRKKE</sequence>
<name>A0A2H4VEF6_9EURY</name>
<dbReference type="InterPro" id="IPR029044">
    <property type="entry name" value="Nucleotide-diphossugar_trans"/>
</dbReference>
<dbReference type="Pfam" id="PF00535">
    <property type="entry name" value="Glycos_transf_2"/>
    <property type="match status" value="1"/>
</dbReference>
<dbReference type="Proteomes" id="UP000232806">
    <property type="component" value="Chromosome"/>
</dbReference>
<dbReference type="PANTHER" id="PTHR43179:SF7">
    <property type="entry name" value="RHAMNOSYLTRANSFERASE WBBL"/>
    <property type="match status" value="1"/>
</dbReference>
<evidence type="ECO:0000313" key="4">
    <source>
        <dbReference type="Proteomes" id="UP000232806"/>
    </source>
</evidence>
<dbReference type="EMBL" id="CP017766">
    <property type="protein sequence ID" value="AUB56461.1"/>
    <property type="molecule type" value="Genomic_DNA"/>
</dbReference>
<dbReference type="AlphaFoldDB" id="A0A2H4VEF6"/>
<organism evidence="3 4">
    <name type="scientific">Methanobacterium subterraneum</name>
    <dbReference type="NCBI Taxonomy" id="59277"/>
    <lineage>
        <taxon>Archaea</taxon>
        <taxon>Methanobacteriati</taxon>
        <taxon>Methanobacteriota</taxon>
        <taxon>Methanomada group</taxon>
        <taxon>Methanobacteria</taxon>
        <taxon>Methanobacteriales</taxon>
        <taxon>Methanobacteriaceae</taxon>
        <taxon>Methanobacterium</taxon>
    </lineage>
</organism>
<feature type="transmembrane region" description="Helical" evidence="1">
    <location>
        <begin position="261"/>
        <end position="281"/>
    </location>
</feature>
<keyword evidence="1" id="KW-0812">Transmembrane</keyword>
<dbReference type="PANTHER" id="PTHR43179">
    <property type="entry name" value="RHAMNOSYLTRANSFERASE WBBL"/>
    <property type="match status" value="1"/>
</dbReference>
<keyword evidence="3" id="KW-0808">Transferase</keyword>
<dbReference type="GO" id="GO:0016740">
    <property type="term" value="F:transferase activity"/>
    <property type="evidence" value="ECO:0007669"/>
    <property type="project" value="UniProtKB-KW"/>
</dbReference>
<dbReference type="SUPFAM" id="SSF53448">
    <property type="entry name" value="Nucleotide-diphospho-sugar transferases"/>
    <property type="match status" value="1"/>
</dbReference>
<proteinExistence type="predicted"/>
<keyword evidence="1" id="KW-1133">Transmembrane helix</keyword>
<dbReference type="CDD" id="cd04186">
    <property type="entry name" value="GT_2_like_c"/>
    <property type="match status" value="1"/>
</dbReference>
<gene>
    <name evidence="3" type="ORF">BK007_10855</name>
</gene>
<dbReference type="Gene3D" id="3.90.550.10">
    <property type="entry name" value="Spore Coat Polysaccharide Biosynthesis Protein SpsA, Chain A"/>
    <property type="match status" value="1"/>
</dbReference>
<evidence type="ECO:0000313" key="3">
    <source>
        <dbReference type="EMBL" id="AUB56461.1"/>
    </source>
</evidence>
<dbReference type="GeneID" id="35124432"/>
<protein>
    <submittedName>
        <fullName evidence="3">Glycosyl transferase family 2</fullName>
    </submittedName>
</protein>
<dbReference type="RefSeq" id="WP_100906440.1">
    <property type="nucleotide sequence ID" value="NZ_CP017766.1"/>
</dbReference>
<reference evidence="3 4" key="1">
    <citation type="submission" date="2016-10" db="EMBL/GenBank/DDBJ databases">
        <title>Comparative genomics between deep and shallow subseafloor isolates.</title>
        <authorList>
            <person name="Ishii S."/>
            <person name="Miller J.R."/>
            <person name="Sutton G."/>
            <person name="Suzuki S."/>
            <person name="Methe B."/>
            <person name="Inagaki F."/>
            <person name="Imachi H."/>
        </authorList>
    </citation>
    <scope>NUCLEOTIDE SEQUENCE [LARGE SCALE GENOMIC DNA]</scope>
    <source>
        <strain evidence="3 4">MO-MB1</strain>
    </source>
</reference>